<gene>
    <name evidence="2" type="ORF">ALC57_01545</name>
</gene>
<organism evidence="2 3">
    <name type="scientific">Trachymyrmex cornetzi</name>
    <dbReference type="NCBI Taxonomy" id="471704"/>
    <lineage>
        <taxon>Eukaryota</taxon>
        <taxon>Metazoa</taxon>
        <taxon>Ecdysozoa</taxon>
        <taxon>Arthropoda</taxon>
        <taxon>Hexapoda</taxon>
        <taxon>Insecta</taxon>
        <taxon>Pterygota</taxon>
        <taxon>Neoptera</taxon>
        <taxon>Endopterygota</taxon>
        <taxon>Hymenoptera</taxon>
        <taxon>Apocrita</taxon>
        <taxon>Aculeata</taxon>
        <taxon>Formicoidea</taxon>
        <taxon>Formicidae</taxon>
        <taxon>Myrmicinae</taxon>
        <taxon>Trachymyrmex</taxon>
    </lineage>
</organism>
<accession>A0A151JPG5</accession>
<sequence>MYKCVYKSTYSLQCRVYIKVVRHAQGAVKLVDAWRGGSSSKDHFSPCGTSSCRILRTKTRETEKGTGNEGAGWGRPGPRDRGDSRLAEDVPKEDVLRPRPAIAGHPSTSRHDSIEHATSPRPLQSDSSLRDPVDPHLIQRPLSPGTDVGSEDPLGSKESSRLEDLVSDDPRNPRILRLNSPKGSKKKAVFEDPRGFLSERENKSAFHANYLSCD</sequence>
<feature type="compositionally biased region" description="Basic and acidic residues" evidence="1">
    <location>
        <begin position="154"/>
        <end position="172"/>
    </location>
</feature>
<proteinExistence type="predicted"/>
<dbReference type="AlphaFoldDB" id="A0A151JPG5"/>
<dbReference type="Proteomes" id="UP000078492">
    <property type="component" value="Unassembled WGS sequence"/>
</dbReference>
<keyword evidence="3" id="KW-1185">Reference proteome</keyword>
<dbReference type="EMBL" id="KQ978724">
    <property type="protein sequence ID" value="KYN29024.1"/>
    <property type="molecule type" value="Genomic_DNA"/>
</dbReference>
<evidence type="ECO:0000313" key="2">
    <source>
        <dbReference type="EMBL" id="KYN29024.1"/>
    </source>
</evidence>
<feature type="region of interest" description="Disordered" evidence="1">
    <location>
        <begin position="55"/>
        <end position="189"/>
    </location>
</feature>
<name>A0A151JPG5_9HYME</name>
<feature type="compositionally biased region" description="Basic and acidic residues" evidence="1">
    <location>
        <begin position="77"/>
        <end position="97"/>
    </location>
</feature>
<protein>
    <submittedName>
        <fullName evidence="2">Uncharacterized protein</fullName>
    </submittedName>
</protein>
<evidence type="ECO:0000256" key="1">
    <source>
        <dbReference type="SAM" id="MobiDB-lite"/>
    </source>
</evidence>
<evidence type="ECO:0000313" key="3">
    <source>
        <dbReference type="Proteomes" id="UP000078492"/>
    </source>
</evidence>
<reference evidence="2 3" key="1">
    <citation type="submission" date="2015-09" db="EMBL/GenBank/DDBJ databases">
        <title>Trachymyrmex cornetzi WGS genome.</title>
        <authorList>
            <person name="Nygaard S."/>
            <person name="Hu H."/>
            <person name="Boomsma J."/>
            <person name="Zhang G."/>
        </authorList>
    </citation>
    <scope>NUCLEOTIDE SEQUENCE [LARGE SCALE GENOMIC DNA]</scope>
    <source>
        <strain evidence="2">Tcor2-1</strain>
        <tissue evidence="2">Whole body</tissue>
    </source>
</reference>